<name>A0A0N5A7W2_9BILA</name>
<dbReference type="Proteomes" id="UP000046393">
    <property type="component" value="Unplaced"/>
</dbReference>
<feature type="signal peptide" evidence="2">
    <location>
        <begin position="1"/>
        <end position="24"/>
    </location>
</feature>
<keyword evidence="1" id="KW-0677">Repeat</keyword>
<dbReference type="GO" id="GO:0016020">
    <property type="term" value="C:membrane"/>
    <property type="evidence" value="ECO:0007669"/>
    <property type="project" value="InterPro"/>
</dbReference>
<dbReference type="SUPFAM" id="SSF49265">
    <property type="entry name" value="Fibronectin type III"/>
    <property type="match status" value="1"/>
</dbReference>
<keyword evidence="5" id="KW-1185">Reference proteome</keyword>
<keyword evidence="2" id="KW-0732">Signal</keyword>
<dbReference type="STRING" id="451379.A0A0N5A7W2"/>
<accession>A0A0N5A7W2</accession>
<dbReference type="Pfam" id="PF00041">
    <property type="entry name" value="fn3"/>
    <property type="match status" value="1"/>
</dbReference>
<evidence type="ECO:0000256" key="1">
    <source>
        <dbReference type="ARBA" id="ARBA00022737"/>
    </source>
</evidence>
<sequence length="447" mass="51667">MRILKLFWLTAGLILLLFTSRTATYREFKYAPNRPDDIGSESDSNETTAPDSPINVRCVASTYSVILYWDHPISKDRTKVRGYSIEWGIGSPSYNSLVPDTETSYSINELKPNTTYTFGIFAFNDVGDSKTVEITATTTPAENRESIIVLLAPIILSIKVLSTTSVEVHWKDPNIYYKYDDSTMELMEDRKLYYIKYGIDQTNIFNEIASKNDAAVITNLKPGYIYTIMVRISVNDEQSPWSIKKSVKMPQKSLIFGQEITKIECNFEKTDQCQFVTDKNSLLKWYRMTPKPDKKHPQHNGHYMLLKSLDVNTAGHSKLVSNQFKVENCKQICISFRVYNKKIAKGKLRVKVLDNDFVQDDSASTVYLERLEKLSRNVWQHIFVNVDNHKDKFKVLFDVQKDIGKPLWLAIADISLQCKACQQQTRKYPKYYNNLSGNYFIRYFIAF</sequence>
<dbReference type="InterPro" id="IPR003961">
    <property type="entry name" value="FN3_dom"/>
</dbReference>
<dbReference type="PANTHER" id="PTHR46708:SF2">
    <property type="entry name" value="FIBRONECTIN TYPE-III DOMAIN-CONTAINING PROTEIN"/>
    <property type="match status" value="1"/>
</dbReference>
<dbReference type="InterPro" id="IPR013320">
    <property type="entry name" value="ConA-like_dom_sf"/>
</dbReference>
<dbReference type="SMART" id="SM00060">
    <property type="entry name" value="FN3"/>
    <property type="match status" value="2"/>
</dbReference>
<dbReference type="PROSITE" id="PS50853">
    <property type="entry name" value="FN3"/>
    <property type="match status" value="2"/>
</dbReference>
<dbReference type="Pfam" id="PF00629">
    <property type="entry name" value="MAM"/>
    <property type="match status" value="1"/>
</dbReference>
<evidence type="ECO:0000259" key="3">
    <source>
        <dbReference type="PROSITE" id="PS50060"/>
    </source>
</evidence>
<dbReference type="InterPro" id="IPR000998">
    <property type="entry name" value="MAM_dom"/>
</dbReference>
<evidence type="ECO:0000313" key="5">
    <source>
        <dbReference type="Proteomes" id="UP000046393"/>
    </source>
</evidence>
<dbReference type="AlphaFoldDB" id="A0A0N5A7W2"/>
<dbReference type="WBParaSite" id="SMUV_0000013101-mRNA-1">
    <property type="protein sequence ID" value="SMUV_0000013101-mRNA-1"/>
    <property type="gene ID" value="SMUV_0000013101"/>
</dbReference>
<dbReference type="SUPFAM" id="SSF49899">
    <property type="entry name" value="Concanavalin A-like lectins/glucanases"/>
    <property type="match status" value="1"/>
</dbReference>
<evidence type="ECO:0000256" key="2">
    <source>
        <dbReference type="SAM" id="SignalP"/>
    </source>
</evidence>
<dbReference type="Gene3D" id="2.60.40.10">
    <property type="entry name" value="Immunoglobulins"/>
    <property type="match status" value="2"/>
</dbReference>
<feature type="domain" description="Fibronectin type-III" evidence="4">
    <location>
        <begin position="49"/>
        <end position="142"/>
    </location>
</feature>
<protein>
    <submittedName>
        <fullName evidence="6">Fibronectin type-III domain-containing protein</fullName>
    </submittedName>
</protein>
<dbReference type="SMART" id="SM00137">
    <property type="entry name" value="MAM"/>
    <property type="match status" value="1"/>
</dbReference>
<feature type="domain" description="Fibronectin type-III" evidence="4">
    <location>
        <begin position="152"/>
        <end position="252"/>
    </location>
</feature>
<feature type="domain" description="MAM" evidence="3">
    <location>
        <begin position="263"/>
        <end position="423"/>
    </location>
</feature>
<evidence type="ECO:0000313" key="6">
    <source>
        <dbReference type="WBParaSite" id="SMUV_0000013101-mRNA-1"/>
    </source>
</evidence>
<feature type="chain" id="PRO_5005892828" evidence="2">
    <location>
        <begin position="25"/>
        <end position="447"/>
    </location>
</feature>
<dbReference type="InterPro" id="IPR013783">
    <property type="entry name" value="Ig-like_fold"/>
</dbReference>
<dbReference type="PRINTS" id="PR00014">
    <property type="entry name" value="FNTYPEIII"/>
</dbReference>
<dbReference type="CDD" id="cd00063">
    <property type="entry name" value="FN3"/>
    <property type="match status" value="2"/>
</dbReference>
<dbReference type="PROSITE" id="PS50060">
    <property type="entry name" value="MAM_2"/>
    <property type="match status" value="1"/>
</dbReference>
<reference evidence="6" key="1">
    <citation type="submission" date="2017-02" db="UniProtKB">
        <authorList>
            <consortium name="WormBaseParasite"/>
        </authorList>
    </citation>
    <scope>IDENTIFICATION</scope>
</reference>
<proteinExistence type="predicted"/>
<dbReference type="Gene3D" id="2.60.120.200">
    <property type="match status" value="1"/>
</dbReference>
<dbReference type="InterPro" id="IPR036116">
    <property type="entry name" value="FN3_sf"/>
</dbReference>
<dbReference type="PANTHER" id="PTHR46708">
    <property type="entry name" value="TENASCIN"/>
    <property type="match status" value="1"/>
</dbReference>
<dbReference type="InterPro" id="IPR050991">
    <property type="entry name" value="ECM_Regulatory_Proteins"/>
</dbReference>
<organism evidence="5 6">
    <name type="scientific">Syphacia muris</name>
    <dbReference type="NCBI Taxonomy" id="451379"/>
    <lineage>
        <taxon>Eukaryota</taxon>
        <taxon>Metazoa</taxon>
        <taxon>Ecdysozoa</taxon>
        <taxon>Nematoda</taxon>
        <taxon>Chromadorea</taxon>
        <taxon>Rhabditida</taxon>
        <taxon>Spirurina</taxon>
        <taxon>Oxyuridomorpha</taxon>
        <taxon>Oxyuroidea</taxon>
        <taxon>Oxyuridae</taxon>
        <taxon>Syphacia</taxon>
    </lineage>
</organism>
<evidence type="ECO:0000259" key="4">
    <source>
        <dbReference type="PROSITE" id="PS50853"/>
    </source>
</evidence>